<reference evidence="2 3" key="1">
    <citation type="journal article" date="2022" name="Allergy">
        <title>Genome assembly and annotation of Periplaneta americana reveal a comprehensive cockroach allergen profile.</title>
        <authorList>
            <person name="Wang L."/>
            <person name="Xiong Q."/>
            <person name="Saelim N."/>
            <person name="Wang L."/>
            <person name="Nong W."/>
            <person name="Wan A.T."/>
            <person name="Shi M."/>
            <person name="Liu X."/>
            <person name="Cao Q."/>
            <person name="Hui J.H.L."/>
            <person name="Sookrung N."/>
            <person name="Leung T.F."/>
            <person name="Tungtrongchitr A."/>
            <person name="Tsui S.K.W."/>
        </authorList>
    </citation>
    <scope>NUCLEOTIDE SEQUENCE [LARGE SCALE GENOMIC DNA]</scope>
    <source>
        <strain evidence="2">PWHHKU_190912</strain>
    </source>
</reference>
<dbReference type="EMBL" id="JAJSOF020000019">
    <property type="protein sequence ID" value="KAJ4438355.1"/>
    <property type="molecule type" value="Genomic_DNA"/>
</dbReference>
<feature type="compositionally biased region" description="Basic and acidic residues" evidence="1">
    <location>
        <begin position="228"/>
        <end position="239"/>
    </location>
</feature>
<proteinExistence type="predicted"/>
<evidence type="ECO:0008006" key="4">
    <source>
        <dbReference type="Google" id="ProtNLM"/>
    </source>
</evidence>
<comment type="caution">
    <text evidence="2">The sequence shown here is derived from an EMBL/GenBank/DDBJ whole genome shotgun (WGS) entry which is preliminary data.</text>
</comment>
<evidence type="ECO:0000313" key="3">
    <source>
        <dbReference type="Proteomes" id="UP001148838"/>
    </source>
</evidence>
<keyword evidence="3" id="KW-1185">Reference proteome</keyword>
<dbReference type="InterPro" id="IPR001888">
    <property type="entry name" value="Transposase_1"/>
</dbReference>
<feature type="region of interest" description="Disordered" evidence="1">
    <location>
        <begin position="194"/>
        <end position="239"/>
    </location>
</feature>
<gene>
    <name evidence="2" type="ORF">ANN_14297</name>
</gene>
<dbReference type="PANTHER" id="PTHR46060">
    <property type="entry name" value="MARINER MOS1 TRANSPOSASE-LIKE PROTEIN"/>
    <property type="match status" value="1"/>
</dbReference>
<accession>A0ABQ8SVX4</accession>
<protein>
    <recommendedName>
        <fullName evidence="4">Mariner Mos1 transposase</fullName>
    </recommendedName>
</protein>
<dbReference type="Pfam" id="PF01359">
    <property type="entry name" value="Transposase_1"/>
    <property type="match status" value="1"/>
</dbReference>
<name>A0ABQ8SVX4_PERAM</name>
<dbReference type="Proteomes" id="UP001148838">
    <property type="component" value="Unassembled WGS sequence"/>
</dbReference>
<dbReference type="InterPro" id="IPR036397">
    <property type="entry name" value="RNaseH_sf"/>
</dbReference>
<dbReference type="PANTHER" id="PTHR46060:SF1">
    <property type="entry name" value="MARINER MOS1 TRANSPOSASE-LIKE PROTEIN"/>
    <property type="match status" value="1"/>
</dbReference>
<evidence type="ECO:0000313" key="2">
    <source>
        <dbReference type="EMBL" id="KAJ4438355.1"/>
    </source>
</evidence>
<dbReference type="Gene3D" id="3.30.420.10">
    <property type="entry name" value="Ribonuclease H-like superfamily/Ribonuclease H"/>
    <property type="match status" value="1"/>
</dbReference>
<dbReference type="InterPro" id="IPR052709">
    <property type="entry name" value="Transposase-MT_Hybrid"/>
</dbReference>
<organism evidence="2 3">
    <name type="scientific">Periplaneta americana</name>
    <name type="common">American cockroach</name>
    <name type="synonym">Blatta americana</name>
    <dbReference type="NCBI Taxonomy" id="6978"/>
    <lineage>
        <taxon>Eukaryota</taxon>
        <taxon>Metazoa</taxon>
        <taxon>Ecdysozoa</taxon>
        <taxon>Arthropoda</taxon>
        <taxon>Hexapoda</taxon>
        <taxon>Insecta</taxon>
        <taxon>Pterygota</taxon>
        <taxon>Neoptera</taxon>
        <taxon>Polyneoptera</taxon>
        <taxon>Dictyoptera</taxon>
        <taxon>Blattodea</taxon>
        <taxon>Blattoidea</taxon>
        <taxon>Blattidae</taxon>
        <taxon>Blattinae</taxon>
        <taxon>Periplaneta</taxon>
    </lineage>
</organism>
<evidence type="ECO:0000256" key="1">
    <source>
        <dbReference type="SAM" id="MobiDB-lite"/>
    </source>
</evidence>
<sequence>MSIRKIMCTVFWDRKGVLLIEFLPWGETINRETYCQTLKKLRRAIQNKRSGMLTDGVVLLHDNTRPHTARDTQNLISKFGWEQIDHPPYSPDLAPNDFNLFLHLKKFLGGQRFDGDDEVKTAVWEWFASQAGEFYNEGIERFVPRLDKCLNNGGDYVEKKEKKRILMQVMPGYGNAVQVHHNELAISVGRLSGGLQAPDRRSGENINTTPSPPSQDQRVRHTSRPHKIKDEDKESSGNT</sequence>